<organism evidence="1 2">
    <name type="scientific">Prevotella histicola</name>
    <dbReference type="NCBI Taxonomy" id="470565"/>
    <lineage>
        <taxon>Bacteria</taxon>
        <taxon>Pseudomonadati</taxon>
        <taxon>Bacteroidota</taxon>
        <taxon>Bacteroidia</taxon>
        <taxon>Bacteroidales</taxon>
        <taxon>Prevotellaceae</taxon>
        <taxon>Prevotella</taxon>
    </lineage>
</organism>
<comment type="caution">
    <text evidence="1">The sequence shown here is derived from an EMBL/GenBank/DDBJ whole genome shotgun (WGS) entry which is preliminary data.</text>
</comment>
<reference evidence="1" key="1">
    <citation type="submission" date="2020-04" db="EMBL/GenBank/DDBJ databases">
        <title>Deep metagenomics examines the oral microbiome during advanced dental caries in children, revealing novel taxa and co-occurrences with host molecules.</title>
        <authorList>
            <person name="Baker J.L."/>
            <person name="Morton J.T."/>
            <person name="Dinis M."/>
            <person name="Alvarez R."/>
            <person name="Tran N.C."/>
            <person name="Knight R."/>
            <person name="Edlund A."/>
        </authorList>
    </citation>
    <scope>NUCLEOTIDE SEQUENCE</scope>
    <source>
        <strain evidence="1">JCVI_25_bin.9</strain>
    </source>
</reference>
<protein>
    <submittedName>
        <fullName evidence="1">Uncharacterized protein</fullName>
    </submittedName>
</protein>
<evidence type="ECO:0000313" key="2">
    <source>
        <dbReference type="Proteomes" id="UP000757461"/>
    </source>
</evidence>
<name>A0A930HZP9_9BACT</name>
<proteinExistence type="predicted"/>
<dbReference type="AlphaFoldDB" id="A0A930HZP9"/>
<evidence type="ECO:0000313" key="1">
    <source>
        <dbReference type="EMBL" id="MBF1415313.1"/>
    </source>
</evidence>
<sequence length="137" mass="15671">MKIPYRINQIRTVQFVIFPEKYDNKNDINVHTNVSFAVKNDLSDVRCIMEVSYAQADELLLKTQVQCNFGIAPEGINEIKKDKKIPVEYLRYIATIVTGTIRGIIHDKTEGTVLNGIILPPINLLELIKDDYLINTH</sequence>
<dbReference type="Proteomes" id="UP000757461">
    <property type="component" value="Unassembled WGS sequence"/>
</dbReference>
<dbReference type="EMBL" id="JABZSQ010000121">
    <property type="protein sequence ID" value="MBF1415313.1"/>
    <property type="molecule type" value="Genomic_DNA"/>
</dbReference>
<accession>A0A930HZP9</accession>
<gene>
    <name evidence="1" type="ORF">HXN33_07005</name>
</gene>